<keyword evidence="5 6" id="KW-0472">Membrane</keyword>
<name>A0A9X4RVY7_9FLAO</name>
<comment type="similarity">
    <text evidence="2">Belongs to the UPF0382 family.</text>
</comment>
<evidence type="ECO:0000313" key="7">
    <source>
        <dbReference type="EMBL" id="MDG4946335.1"/>
    </source>
</evidence>
<evidence type="ECO:0000256" key="2">
    <source>
        <dbReference type="ARBA" id="ARBA00009694"/>
    </source>
</evidence>
<dbReference type="Proteomes" id="UP001152599">
    <property type="component" value="Unassembled WGS sequence"/>
</dbReference>
<dbReference type="Pfam" id="PF04241">
    <property type="entry name" value="DUF423"/>
    <property type="match status" value="1"/>
</dbReference>
<keyword evidence="3 6" id="KW-0812">Transmembrane</keyword>
<feature type="transmembrane region" description="Helical" evidence="6">
    <location>
        <begin position="45"/>
        <end position="63"/>
    </location>
</feature>
<dbReference type="AlphaFoldDB" id="A0A9X4RVY7"/>
<evidence type="ECO:0000256" key="3">
    <source>
        <dbReference type="ARBA" id="ARBA00022692"/>
    </source>
</evidence>
<dbReference type="PANTHER" id="PTHR43461:SF1">
    <property type="entry name" value="TRANSMEMBRANE PROTEIN 256"/>
    <property type="match status" value="1"/>
</dbReference>
<organism evidence="7 8">
    <name type="scientific">Profundicola chukchiensis</name>
    <dbReference type="NCBI Taxonomy" id="2961959"/>
    <lineage>
        <taxon>Bacteria</taxon>
        <taxon>Pseudomonadati</taxon>
        <taxon>Bacteroidota</taxon>
        <taxon>Flavobacteriia</taxon>
        <taxon>Flavobacteriales</taxon>
        <taxon>Weeksellaceae</taxon>
        <taxon>Profundicola</taxon>
    </lineage>
</organism>
<accession>A0A9X4RVY7</accession>
<proteinExistence type="inferred from homology"/>
<evidence type="ECO:0000256" key="5">
    <source>
        <dbReference type="ARBA" id="ARBA00023136"/>
    </source>
</evidence>
<dbReference type="RefSeq" id="WP_304420756.1">
    <property type="nucleotide sequence ID" value="NZ_JANCMU010000004.1"/>
</dbReference>
<comment type="caution">
    <text evidence="7">The sequence shown here is derived from an EMBL/GenBank/DDBJ whole genome shotgun (WGS) entry which is preliminary data.</text>
</comment>
<feature type="transmembrane region" description="Helical" evidence="6">
    <location>
        <begin position="101"/>
        <end position="124"/>
    </location>
</feature>
<keyword evidence="8" id="KW-1185">Reference proteome</keyword>
<comment type="subcellular location">
    <subcellularLocation>
        <location evidence="1">Membrane</location>
        <topology evidence="1">Multi-pass membrane protein</topology>
    </subcellularLocation>
</comment>
<dbReference type="EMBL" id="JANCMU010000004">
    <property type="protein sequence ID" value="MDG4946335.1"/>
    <property type="molecule type" value="Genomic_DNA"/>
</dbReference>
<keyword evidence="4 6" id="KW-1133">Transmembrane helix</keyword>
<gene>
    <name evidence="7" type="ORF">NMK71_07910</name>
</gene>
<feature type="transmembrane region" description="Helical" evidence="6">
    <location>
        <begin position="70"/>
        <end position="89"/>
    </location>
</feature>
<protein>
    <submittedName>
        <fullName evidence="7">DUF423 domain-containing protein</fullName>
    </submittedName>
</protein>
<dbReference type="GO" id="GO:0005886">
    <property type="term" value="C:plasma membrane"/>
    <property type="evidence" value="ECO:0007669"/>
    <property type="project" value="TreeGrafter"/>
</dbReference>
<evidence type="ECO:0000256" key="6">
    <source>
        <dbReference type="SAM" id="Phobius"/>
    </source>
</evidence>
<evidence type="ECO:0000256" key="1">
    <source>
        <dbReference type="ARBA" id="ARBA00004141"/>
    </source>
</evidence>
<evidence type="ECO:0000256" key="4">
    <source>
        <dbReference type="ARBA" id="ARBA00022989"/>
    </source>
</evidence>
<sequence>MKQLVLIVGAFYGMLSIILGAFGAHAFKDMISVEKLASFEVGVRYMMYSALTLLILGFFLDFTTGIEKNAARLIMVGSFMFSVSIYFLAFSEKINVPSKVLGPITPVGGTLMLVGWGMLLYYFIRMYK</sequence>
<dbReference type="InterPro" id="IPR006696">
    <property type="entry name" value="DUF423"/>
</dbReference>
<evidence type="ECO:0000313" key="8">
    <source>
        <dbReference type="Proteomes" id="UP001152599"/>
    </source>
</evidence>
<dbReference type="PANTHER" id="PTHR43461">
    <property type="entry name" value="TRANSMEMBRANE PROTEIN 256"/>
    <property type="match status" value="1"/>
</dbReference>
<reference evidence="7" key="1">
    <citation type="submission" date="2022-07" db="EMBL/GenBank/DDBJ databases">
        <title>Description and genome-wide analysis of Profundicola chukchiensis gen. nov., sp. nov., marine bacteria isolated from bottom sediments of the Chukchi Sea.</title>
        <authorList>
            <person name="Romanenko L."/>
            <person name="Otstavnykh N."/>
            <person name="Kurilenko V."/>
            <person name="Eremeev V."/>
            <person name="Velansky P."/>
            <person name="Mikhailov V."/>
            <person name="Isaeva M."/>
        </authorList>
    </citation>
    <scope>NUCLEOTIDE SEQUENCE</scope>
    <source>
        <strain evidence="7">KMM 9713</strain>
    </source>
</reference>